<dbReference type="Proteomes" id="UP000534286">
    <property type="component" value="Unassembled WGS sequence"/>
</dbReference>
<dbReference type="RefSeq" id="WP_184754021.1">
    <property type="nucleotide sequence ID" value="NZ_BAABEK010000092.1"/>
</dbReference>
<keyword evidence="2" id="KW-1185">Reference proteome</keyword>
<sequence>MTDVLACELMPLGTKTPRLGVDWTQRPSRYLTIDGKPAYRIAYSCGTCGLVLRRQPGATAGPPPAEEVRDRLSTGLDTLDSEIIGAFSAQLPHGDYLVMLLDVQPRLVTPGSADDYFAAEGPSAWRNEEFEYPLDPANTGYYRLGRNRVNEHDELFQFAVPITDPAQADPATTDRYASAADSHPTAVALGLLDIQGPWFRRERHWGLFHYLLDGHHKTAAAAGRTVRLLTFISATESFATEAELLQLPETLQAEE</sequence>
<comment type="caution">
    <text evidence="1">The sequence shown here is derived from an EMBL/GenBank/DDBJ whole genome shotgun (WGS) entry which is preliminary data.</text>
</comment>
<organism evidence="1 2">
    <name type="scientific">Streptosporangium album</name>
    <dbReference type="NCBI Taxonomy" id="47479"/>
    <lineage>
        <taxon>Bacteria</taxon>
        <taxon>Bacillati</taxon>
        <taxon>Actinomycetota</taxon>
        <taxon>Actinomycetes</taxon>
        <taxon>Streptosporangiales</taxon>
        <taxon>Streptosporangiaceae</taxon>
        <taxon>Streptosporangium</taxon>
    </lineage>
</organism>
<accession>A0A7W7W886</accession>
<dbReference type="EMBL" id="JACHJU010000001">
    <property type="protein sequence ID" value="MBB4937678.1"/>
    <property type="molecule type" value="Genomic_DNA"/>
</dbReference>
<protein>
    <submittedName>
        <fullName evidence="1">Uncharacterized protein</fullName>
    </submittedName>
</protein>
<name>A0A7W7W886_9ACTN</name>
<dbReference type="AlphaFoldDB" id="A0A7W7W886"/>
<reference evidence="1 2" key="1">
    <citation type="submission" date="2020-08" db="EMBL/GenBank/DDBJ databases">
        <title>Sequencing the genomes of 1000 actinobacteria strains.</title>
        <authorList>
            <person name="Klenk H.-P."/>
        </authorList>
    </citation>
    <scope>NUCLEOTIDE SEQUENCE [LARGE SCALE GENOMIC DNA]</scope>
    <source>
        <strain evidence="1 2">DSM 43023</strain>
    </source>
</reference>
<evidence type="ECO:0000313" key="1">
    <source>
        <dbReference type="EMBL" id="MBB4937678.1"/>
    </source>
</evidence>
<proteinExistence type="predicted"/>
<evidence type="ECO:0000313" key="2">
    <source>
        <dbReference type="Proteomes" id="UP000534286"/>
    </source>
</evidence>
<gene>
    <name evidence="1" type="ORF">FHR32_001983</name>
</gene>